<organism evidence="2 3">
    <name type="scientific">Acrobeloides nanus</name>
    <dbReference type="NCBI Taxonomy" id="290746"/>
    <lineage>
        <taxon>Eukaryota</taxon>
        <taxon>Metazoa</taxon>
        <taxon>Ecdysozoa</taxon>
        <taxon>Nematoda</taxon>
        <taxon>Chromadorea</taxon>
        <taxon>Rhabditida</taxon>
        <taxon>Tylenchina</taxon>
        <taxon>Cephalobomorpha</taxon>
        <taxon>Cephaloboidea</taxon>
        <taxon>Cephalobidae</taxon>
        <taxon>Acrobeloides</taxon>
    </lineage>
</organism>
<keyword evidence="1" id="KW-0812">Transmembrane</keyword>
<keyword evidence="2" id="KW-1185">Reference proteome</keyword>
<evidence type="ECO:0000313" key="2">
    <source>
        <dbReference type="Proteomes" id="UP000887540"/>
    </source>
</evidence>
<keyword evidence="1" id="KW-0472">Membrane</keyword>
<protein>
    <submittedName>
        <fullName evidence="3">Uncharacterized protein</fullName>
    </submittedName>
</protein>
<reference evidence="3" key="1">
    <citation type="submission" date="2022-11" db="UniProtKB">
        <authorList>
            <consortium name="WormBaseParasite"/>
        </authorList>
    </citation>
    <scope>IDENTIFICATION</scope>
</reference>
<dbReference type="WBParaSite" id="ACRNAN_scaffold5641.g26852.t2">
    <property type="protein sequence ID" value="ACRNAN_scaffold5641.g26852.t2"/>
    <property type="gene ID" value="ACRNAN_scaffold5641.g26852"/>
</dbReference>
<name>A0A914E6B5_9BILA</name>
<accession>A0A914E6B5</accession>
<evidence type="ECO:0000256" key="1">
    <source>
        <dbReference type="SAM" id="Phobius"/>
    </source>
</evidence>
<keyword evidence="1" id="KW-1133">Transmembrane helix</keyword>
<dbReference type="AlphaFoldDB" id="A0A914E6B5"/>
<dbReference type="Proteomes" id="UP000887540">
    <property type="component" value="Unplaced"/>
</dbReference>
<sequence>MGTHMSVRRLKGGKKIIVQAAIWSTVYARWLTKITLTGTAILGLVYVKWIMRQVRISACFKNLMRFMHDGH</sequence>
<feature type="transmembrane region" description="Helical" evidence="1">
    <location>
        <begin position="30"/>
        <end position="47"/>
    </location>
</feature>
<proteinExistence type="predicted"/>
<evidence type="ECO:0000313" key="3">
    <source>
        <dbReference type="WBParaSite" id="ACRNAN_scaffold5641.g26852.t2"/>
    </source>
</evidence>